<dbReference type="EMBL" id="JAVDPW010000015">
    <property type="protein sequence ID" value="MDR6294019.1"/>
    <property type="molecule type" value="Genomic_DNA"/>
</dbReference>
<evidence type="ECO:0000259" key="6">
    <source>
        <dbReference type="Pfam" id="PF00724"/>
    </source>
</evidence>
<evidence type="ECO:0000313" key="7">
    <source>
        <dbReference type="EMBL" id="MDR6294019.1"/>
    </source>
</evidence>
<dbReference type="CDD" id="cd02932">
    <property type="entry name" value="OYE_YqiM_FMN"/>
    <property type="match status" value="1"/>
</dbReference>
<name>A0ABU1K2K3_9PROT</name>
<dbReference type="PANTHER" id="PTHR43303">
    <property type="entry name" value="NADPH DEHYDROGENASE C23G7.10C-RELATED"/>
    <property type="match status" value="1"/>
</dbReference>
<evidence type="ECO:0000256" key="5">
    <source>
        <dbReference type="ARBA" id="ARBA00023002"/>
    </source>
</evidence>
<keyword evidence="8" id="KW-1185">Reference proteome</keyword>
<feature type="domain" description="NADH:flavin oxidoreductase/NADH oxidase N-terminal" evidence="6">
    <location>
        <begin position="6"/>
        <end position="342"/>
    </location>
</feature>
<sequence length="372" mass="39435">MTASALFSPLALGPVPLPNRIVVAPMCQYSADDGSATDWHLQHWMTLAMSGAALVVLEATGVERRGRITHGCLGLYSDANERAIARGLAAARGVALPGTRFGIQLGHAGRKASSQRPWEGGRALGPAEDPWPTVGPSALPFSEGWHTPEALDEAGLERVTAAFVAAARRAVRLGFDAIELHMAHGYLLHSFLSPLSNRRDDRWGGDAERRRAFPLAVARAVRDAVPAGIALGVRVSASEWVEGGFEVGDAAVLAVELKALGFDFICASSGGNASHARIPVAPGYQVPFAREIRQKSGLVTRAVGLIVDAQQAEDIIARGDADQVALARAVLDDPRWGWHAAEALGAELTLPPQYRRAAAATWPGRKLLEAAE</sequence>
<keyword evidence="5" id="KW-0560">Oxidoreductase</keyword>
<dbReference type="InterPro" id="IPR044152">
    <property type="entry name" value="YqjM-like"/>
</dbReference>
<evidence type="ECO:0000256" key="3">
    <source>
        <dbReference type="ARBA" id="ARBA00022643"/>
    </source>
</evidence>
<dbReference type="PANTHER" id="PTHR43303:SF4">
    <property type="entry name" value="NADPH DEHYDROGENASE C23G7.10C-RELATED"/>
    <property type="match status" value="1"/>
</dbReference>
<reference evidence="7 8" key="1">
    <citation type="submission" date="2023-07" db="EMBL/GenBank/DDBJ databases">
        <title>Sorghum-associated microbial communities from plants grown in Nebraska, USA.</title>
        <authorList>
            <person name="Schachtman D."/>
        </authorList>
    </citation>
    <scope>NUCLEOTIDE SEQUENCE [LARGE SCALE GENOMIC DNA]</scope>
    <source>
        <strain evidence="7 8">584</strain>
    </source>
</reference>
<keyword evidence="3" id="KW-0288">FMN</keyword>
<evidence type="ECO:0000313" key="8">
    <source>
        <dbReference type="Proteomes" id="UP001262410"/>
    </source>
</evidence>
<dbReference type="Proteomes" id="UP001262410">
    <property type="component" value="Unassembled WGS sequence"/>
</dbReference>
<dbReference type="Gene3D" id="3.20.20.70">
    <property type="entry name" value="Aldolase class I"/>
    <property type="match status" value="1"/>
</dbReference>
<dbReference type="RefSeq" id="WP_309801433.1">
    <property type="nucleotide sequence ID" value="NZ_JAVDPW010000015.1"/>
</dbReference>
<comment type="caution">
    <text evidence="7">The sequence shown here is derived from an EMBL/GenBank/DDBJ whole genome shotgun (WGS) entry which is preliminary data.</text>
</comment>
<gene>
    <name evidence="7" type="ORF">E9232_006573</name>
</gene>
<dbReference type="SUPFAM" id="SSF51395">
    <property type="entry name" value="FMN-linked oxidoreductases"/>
    <property type="match status" value="1"/>
</dbReference>
<dbReference type="InterPro" id="IPR001155">
    <property type="entry name" value="OxRdtase_FMN_N"/>
</dbReference>
<proteinExistence type="predicted"/>
<keyword evidence="2" id="KW-0285">Flavoprotein</keyword>
<dbReference type="InterPro" id="IPR013785">
    <property type="entry name" value="Aldolase_TIM"/>
</dbReference>
<accession>A0ABU1K2K3</accession>
<evidence type="ECO:0000256" key="4">
    <source>
        <dbReference type="ARBA" id="ARBA00022857"/>
    </source>
</evidence>
<comment type="cofactor">
    <cofactor evidence="1">
        <name>FMN</name>
        <dbReference type="ChEBI" id="CHEBI:58210"/>
    </cofactor>
</comment>
<organism evidence="7 8">
    <name type="scientific">Inquilinus ginsengisoli</name>
    <dbReference type="NCBI Taxonomy" id="363840"/>
    <lineage>
        <taxon>Bacteria</taxon>
        <taxon>Pseudomonadati</taxon>
        <taxon>Pseudomonadota</taxon>
        <taxon>Alphaproteobacteria</taxon>
        <taxon>Rhodospirillales</taxon>
        <taxon>Rhodospirillaceae</taxon>
        <taxon>Inquilinus</taxon>
    </lineage>
</organism>
<evidence type="ECO:0000256" key="1">
    <source>
        <dbReference type="ARBA" id="ARBA00001917"/>
    </source>
</evidence>
<protein>
    <submittedName>
        <fullName evidence="7">2,4-dienoyl-CoA reductase-like NADH-dependent reductase (Old Yellow Enzyme family)</fullName>
    </submittedName>
</protein>
<keyword evidence="4" id="KW-0521">NADP</keyword>
<dbReference type="Pfam" id="PF00724">
    <property type="entry name" value="Oxidored_FMN"/>
    <property type="match status" value="1"/>
</dbReference>
<evidence type="ECO:0000256" key="2">
    <source>
        <dbReference type="ARBA" id="ARBA00022630"/>
    </source>
</evidence>